<evidence type="ECO:0000259" key="6">
    <source>
        <dbReference type="SMART" id="SM00014"/>
    </source>
</evidence>
<dbReference type="EMBL" id="CP064788">
    <property type="protein sequence ID" value="QSG09791.1"/>
    <property type="molecule type" value="Genomic_DNA"/>
</dbReference>
<organism evidence="7 9">
    <name type="scientific">Halapricum desulfuricans</name>
    <dbReference type="NCBI Taxonomy" id="2841257"/>
    <lineage>
        <taxon>Archaea</taxon>
        <taxon>Methanobacteriati</taxon>
        <taxon>Methanobacteriota</taxon>
        <taxon>Stenosarchaea group</taxon>
        <taxon>Halobacteria</taxon>
        <taxon>Halobacteriales</taxon>
        <taxon>Haloarculaceae</taxon>
        <taxon>Halapricum</taxon>
    </lineage>
</organism>
<keyword evidence="3 5" id="KW-1133">Transmembrane helix</keyword>
<keyword evidence="9" id="KW-1185">Reference proteome</keyword>
<accession>A0A897NA44</accession>
<dbReference type="SMART" id="SM00014">
    <property type="entry name" value="acidPPc"/>
    <property type="match status" value="1"/>
</dbReference>
<proteinExistence type="predicted"/>
<dbReference type="KEGG" id="hds:HSR122_2414"/>
<feature type="transmembrane region" description="Helical" evidence="5">
    <location>
        <begin position="136"/>
        <end position="156"/>
    </location>
</feature>
<dbReference type="InterPro" id="IPR052185">
    <property type="entry name" value="IPC_Synthase-Related"/>
</dbReference>
<dbReference type="Proteomes" id="UP000662973">
    <property type="component" value="Chromosome"/>
</dbReference>
<evidence type="ECO:0000256" key="3">
    <source>
        <dbReference type="ARBA" id="ARBA00022989"/>
    </source>
</evidence>
<feature type="domain" description="Phosphatidic acid phosphatase type 2/haloperoxidase" evidence="6">
    <location>
        <begin position="144"/>
        <end position="257"/>
    </location>
</feature>
<dbReference type="PANTHER" id="PTHR31310">
    <property type="match status" value="1"/>
</dbReference>
<dbReference type="SUPFAM" id="SSF48317">
    <property type="entry name" value="Acid phosphatase/Vanadium-dependent haloperoxidase"/>
    <property type="match status" value="1"/>
</dbReference>
<evidence type="ECO:0000313" key="9">
    <source>
        <dbReference type="Proteomes" id="UP000662973"/>
    </source>
</evidence>
<dbReference type="GO" id="GO:0016020">
    <property type="term" value="C:membrane"/>
    <property type="evidence" value="ECO:0007669"/>
    <property type="project" value="UniProtKB-SubCell"/>
</dbReference>
<name>A0A897NA44_9EURY</name>
<evidence type="ECO:0000256" key="5">
    <source>
        <dbReference type="SAM" id="Phobius"/>
    </source>
</evidence>
<dbReference type="InterPro" id="IPR000326">
    <property type="entry name" value="PAP2/HPO"/>
</dbReference>
<dbReference type="InterPro" id="IPR036938">
    <property type="entry name" value="PAP2/HPO_sf"/>
</dbReference>
<dbReference type="RefSeq" id="WP_229109721.1">
    <property type="nucleotide sequence ID" value="NZ_CP064788.1"/>
</dbReference>
<feature type="transmembrane region" description="Helical" evidence="5">
    <location>
        <begin position="214"/>
        <end position="236"/>
    </location>
</feature>
<protein>
    <submittedName>
        <fullName evidence="7">Membrane-associated phospholipid phosphatase</fullName>
    </submittedName>
</protein>
<dbReference type="Gene3D" id="1.20.144.10">
    <property type="entry name" value="Phosphatidic acid phosphatase type 2/haloperoxidase"/>
    <property type="match status" value="1"/>
</dbReference>
<evidence type="ECO:0000256" key="4">
    <source>
        <dbReference type="ARBA" id="ARBA00023136"/>
    </source>
</evidence>
<dbReference type="KEGG" id="hds:HSR122_2186"/>
<dbReference type="EMBL" id="CP064788">
    <property type="protein sequence ID" value="QSG09567.1"/>
    <property type="molecule type" value="Genomic_DNA"/>
</dbReference>
<dbReference type="Pfam" id="PF14378">
    <property type="entry name" value="PAP2_3"/>
    <property type="match status" value="1"/>
</dbReference>
<dbReference type="AlphaFoldDB" id="A0A897NA44"/>
<dbReference type="PANTHER" id="PTHR31310:SF7">
    <property type="entry name" value="PA-PHOSPHATASE RELATED-FAMILY PROTEIN DDB_G0268928"/>
    <property type="match status" value="1"/>
</dbReference>
<dbReference type="CDD" id="cd03386">
    <property type="entry name" value="PAP2_Aur1_like"/>
    <property type="match status" value="1"/>
</dbReference>
<dbReference type="InterPro" id="IPR026841">
    <property type="entry name" value="Aur1/Ipt1"/>
</dbReference>
<feature type="transmembrane region" description="Helical" evidence="5">
    <location>
        <begin position="99"/>
        <end position="124"/>
    </location>
</feature>
<keyword evidence="2 5" id="KW-0812">Transmembrane</keyword>
<keyword evidence="4 5" id="KW-0472">Membrane</keyword>
<evidence type="ECO:0000313" key="7">
    <source>
        <dbReference type="EMBL" id="QSG09567.1"/>
    </source>
</evidence>
<sequence length="268" mass="28634">MPFLTVTATVGAAVAVALTLTGIVCLDREGVRRTTHSIWGQIIELGPYLGLAGAIFLLKQLTGDASLRLSKAIGLNITAAIYSIEGEAVAHIQQLTPSVLIPVFSGVYLLGFAYLVATPVVLYFFSSSMETLKQLIVAYIINYIGGIVFYTLFIAYGPRKYVSEHVDGLLFDLFPQTRHLTGAVSVSSNVFPSLHTSLSVTVLLFALRTQRTYPAWAVIATVVAGAVVLSTMVLGIHWLTDVVAGVALAFVAVWSAERALSAPKETAS</sequence>
<evidence type="ECO:0000256" key="2">
    <source>
        <dbReference type="ARBA" id="ARBA00022692"/>
    </source>
</evidence>
<feature type="transmembrane region" description="Helical" evidence="5">
    <location>
        <begin position="6"/>
        <end position="26"/>
    </location>
</feature>
<reference evidence="7 9" key="1">
    <citation type="submission" date="2020-11" db="EMBL/GenBank/DDBJ databases">
        <title>Carbohydrate-dependent, anaerobic sulfur respiration: A novel catabolism in halophilic archaea.</title>
        <authorList>
            <person name="Sorokin D.Y."/>
            <person name="Messina E."/>
            <person name="Smedile F."/>
            <person name="La Cono V."/>
            <person name="Hallsworth J.E."/>
            <person name="Yakimov M.M."/>
        </authorList>
    </citation>
    <scope>NUCLEOTIDE SEQUENCE [LARGE SCALE GENOMIC DNA]</scope>
    <source>
        <strain evidence="7 9">HSR12-2</strain>
    </source>
</reference>
<evidence type="ECO:0000313" key="8">
    <source>
        <dbReference type="EMBL" id="QSG09791.1"/>
    </source>
</evidence>
<evidence type="ECO:0000256" key="1">
    <source>
        <dbReference type="ARBA" id="ARBA00004141"/>
    </source>
</evidence>
<comment type="subcellular location">
    <subcellularLocation>
        <location evidence="1">Membrane</location>
        <topology evidence="1">Multi-pass membrane protein</topology>
    </subcellularLocation>
</comment>
<dbReference type="GeneID" id="68853014"/>
<gene>
    <name evidence="7" type="primary">pgpB5</name>
    <name evidence="8" type="synonym">pgpB7</name>
    <name evidence="7" type="ORF">HSR122_2186</name>
    <name evidence="8" type="ORF">HSR122_2414</name>
</gene>